<dbReference type="Pfam" id="PF00756">
    <property type="entry name" value="Esterase"/>
    <property type="match status" value="1"/>
</dbReference>
<dbReference type="SUPFAM" id="SSF53474">
    <property type="entry name" value="alpha/beta-Hydrolases"/>
    <property type="match status" value="1"/>
</dbReference>
<dbReference type="Proteomes" id="UP001147782">
    <property type="component" value="Unassembled WGS sequence"/>
</dbReference>
<keyword evidence="2" id="KW-0378">Hydrolase</keyword>
<dbReference type="GO" id="GO:0072330">
    <property type="term" value="P:monocarboxylic acid biosynthetic process"/>
    <property type="evidence" value="ECO:0007669"/>
    <property type="project" value="UniProtKB-ARBA"/>
</dbReference>
<dbReference type="InterPro" id="IPR022398">
    <property type="entry name" value="Peptidase_S8_His-AS"/>
</dbReference>
<comment type="caution">
    <text evidence="3">The sequence shown here is derived from an EMBL/GenBank/DDBJ whole genome shotgun (WGS) entry which is preliminary data.</text>
</comment>
<comment type="similarity">
    <text evidence="1">Belongs to the esterase D family.</text>
</comment>
<proteinExistence type="inferred from homology"/>
<dbReference type="GeneID" id="81442691"/>
<dbReference type="EMBL" id="JAPZBS010000008">
    <property type="protein sequence ID" value="KAJ5364886.1"/>
    <property type="molecule type" value="Genomic_DNA"/>
</dbReference>
<dbReference type="InterPro" id="IPR029058">
    <property type="entry name" value="AB_hydrolase_fold"/>
</dbReference>
<reference evidence="3" key="1">
    <citation type="submission" date="2022-11" db="EMBL/GenBank/DDBJ databases">
        <authorList>
            <person name="Petersen C."/>
        </authorList>
    </citation>
    <scope>NUCLEOTIDE SEQUENCE</scope>
    <source>
        <strain evidence="3">IBT 29864</strain>
    </source>
</reference>
<dbReference type="OrthoDB" id="446683at2759"/>
<dbReference type="PANTHER" id="PTHR40841">
    <property type="entry name" value="SIDEROPHORE TRIACETYLFUSARININE C ESTERASE"/>
    <property type="match status" value="1"/>
</dbReference>
<reference evidence="3" key="2">
    <citation type="journal article" date="2023" name="IMA Fungus">
        <title>Comparative genomic study of the Penicillium genus elucidates a diverse pangenome and 15 lateral gene transfer events.</title>
        <authorList>
            <person name="Petersen C."/>
            <person name="Sorensen T."/>
            <person name="Nielsen M.R."/>
            <person name="Sondergaard T.E."/>
            <person name="Sorensen J.L."/>
            <person name="Fitzpatrick D.A."/>
            <person name="Frisvad J.C."/>
            <person name="Nielsen K.L."/>
        </authorList>
    </citation>
    <scope>NUCLEOTIDE SEQUENCE</scope>
    <source>
        <strain evidence="3">IBT 29864</strain>
    </source>
</reference>
<dbReference type="RefSeq" id="XP_056552512.1">
    <property type="nucleotide sequence ID" value="XM_056703512.1"/>
</dbReference>
<dbReference type="GO" id="GO:0017000">
    <property type="term" value="P:antibiotic biosynthetic process"/>
    <property type="evidence" value="ECO:0007669"/>
    <property type="project" value="UniProtKB-ARBA"/>
</dbReference>
<name>A0A9W9V3I1_9EURO</name>
<protein>
    <submittedName>
        <fullName evidence="3">Uncharacterized protein</fullName>
    </submittedName>
</protein>
<dbReference type="PROSITE" id="PS00137">
    <property type="entry name" value="SUBTILASE_HIS"/>
    <property type="match status" value="1"/>
</dbReference>
<dbReference type="AlphaFoldDB" id="A0A9W9V3I1"/>
<accession>A0A9W9V3I1</accession>
<dbReference type="InterPro" id="IPR000801">
    <property type="entry name" value="Esterase-like"/>
</dbReference>
<gene>
    <name evidence="3" type="ORF">N7496_010599</name>
</gene>
<dbReference type="InterPro" id="IPR052558">
    <property type="entry name" value="Siderophore_Hydrolase_D"/>
</dbReference>
<dbReference type="PANTHER" id="PTHR40841:SF2">
    <property type="entry name" value="SIDEROPHORE-DEGRADING ESTERASE (EUROFUNG)"/>
    <property type="match status" value="1"/>
</dbReference>
<organism evidence="3 4">
    <name type="scientific">Penicillium cataractarum</name>
    <dbReference type="NCBI Taxonomy" id="2100454"/>
    <lineage>
        <taxon>Eukaryota</taxon>
        <taxon>Fungi</taxon>
        <taxon>Dikarya</taxon>
        <taxon>Ascomycota</taxon>
        <taxon>Pezizomycotina</taxon>
        <taxon>Eurotiomycetes</taxon>
        <taxon>Eurotiomycetidae</taxon>
        <taxon>Eurotiales</taxon>
        <taxon>Aspergillaceae</taxon>
        <taxon>Penicillium</taxon>
    </lineage>
</organism>
<sequence length="306" mass="34826">MAQWDFKRNDGCIRNVASWDVTSPQNQPYLLQVSWPLEWASLEEKDTITSKANVLYLVDGNAMFLSATEILRRRRLRNPEELATIIIGLSYPLTNSVYSPRRGFDLTPPCNSYNPPKSAHGNPQPQAYGGADIFLDFITNTIHNYVFMNLFPRVSIQQKGLFGHSYGGLFALHTLYTMPVSFDVYLAVSPSIWWNDNFILQEERQFYRLPRQAHRPGVWMAYGSLEESPQSEIDQSDENLDGRARLRKGRRMGRNCEEMARRLEECGQVGVVKMRRYEDEDHGSVVAGALAGGISFFLDMSEAGVV</sequence>
<keyword evidence="4" id="KW-1185">Reference proteome</keyword>
<evidence type="ECO:0000313" key="4">
    <source>
        <dbReference type="Proteomes" id="UP001147782"/>
    </source>
</evidence>
<dbReference type="Gene3D" id="3.40.50.1820">
    <property type="entry name" value="alpha/beta hydrolase"/>
    <property type="match status" value="1"/>
</dbReference>
<evidence type="ECO:0000313" key="3">
    <source>
        <dbReference type="EMBL" id="KAJ5364886.1"/>
    </source>
</evidence>
<evidence type="ECO:0000256" key="1">
    <source>
        <dbReference type="ARBA" id="ARBA00005622"/>
    </source>
</evidence>
<evidence type="ECO:0000256" key="2">
    <source>
        <dbReference type="ARBA" id="ARBA00022801"/>
    </source>
</evidence>
<dbReference type="GO" id="GO:0016788">
    <property type="term" value="F:hydrolase activity, acting on ester bonds"/>
    <property type="evidence" value="ECO:0007669"/>
    <property type="project" value="TreeGrafter"/>
</dbReference>